<feature type="region of interest" description="Disordered" evidence="1">
    <location>
        <begin position="22"/>
        <end position="43"/>
    </location>
</feature>
<keyword evidence="2" id="KW-0675">Receptor</keyword>
<dbReference type="EMBL" id="KE525341">
    <property type="protein sequence ID" value="KFB48724.1"/>
    <property type="molecule type" value="Genomic_DNA"/>
</dbReference>
<keyword evidence="4" id="KW-1185">Reference proteome</keyword>
<sequence>MFSCRCRCFHRQPKPVELLLTPPGGGRSRRCQSPDRPEIPEFNEPNYGPVVLAYSFVFERTQLSSEKWFPGPESTPFDQMGSVHRNIDARDVLHSFGEIVANCKCAFLWRHRVRVLIALSVQRCLVCFPS</sequence>
<organism evidence="2">
    <name type="scientific">Anopheles sinensis</name>
    <name type="common">Mosquito</name>
    <dbReference type="NCBI Taxonomy" id="74873"/>
    <lineage>
        <taxon>Eukaryota</taxon>
        <taxon>Metazoa</taxon>
        <taxon>Ecdysozoa</taxon>
        <taxon>Arthropoda</taxon>
        <taxon>Hexapoda</taxon>
        <taxon>Insecta</taxon>
        <taxon>Pterygota</taxon>
        <taxon>Neoptera</taxon>
        <taxon>Endopterygota</taxon>
        <taxon>Diptera</taxon>
        <taxon>Nematocera</taxon>
        <taxon>Culicoidea</taxon>
        <taxon>Culicidae</taxon>
        <taxon>Anophelinae</taxon>
        <taxon>Anopheles</taxon>
    </lineage>
</organism>
<evidence type="ECO:0000313" key="4">
    <source>
        <dbReference type="Proteomes" id="UP000030765"/>
    </source>
</evidence>
<proteinExistence type="predicted"/>
<gene>
    <name evidence="2" type="ORF">ZHAS_00016727</name>
</gene>
<name>A0A084WET0_ANOSI</name>
<evidence type="ECO:0000313" key="3">
    <source>
        <dbReference type="EnsemblMetazoa" id="ASIC016727-PA"/>
    </source>
</evidence>
<dbReference type="AlphaFoldDB" id="A0A084WET0"/>
<evidence type="ECO:0000313" key="2">
    <source>
        <dbReference type="EMBL" id="KFB48724.1"/>
    </source>
</evidence>
<dbReference type="EnsemblMetazoa" id="ASIC016727-RA">
    <property type="protein sequence ID" value="ASIC016727-PA"/>
    <property type="gene ID" value="ASIC016727"/>
</dbReference>
<accession>A0A084WET0</accession>
<evidence type="ECO:0000256" key="1">
    <source>
        <dbReference type="SAM" id="MobiDB-lite"/>
    </source>
</evidence>
<dbReference type="EMBL" id="ATLV01023247">
    <property type="status" value="NOT_ANNOTATED_CDS"/>
    <property type="molecule type" value="Genomic_DNA"/>
</dbReference>
<reference evidence="2 4" key="1">
    <citation type="journal article" date="2014" name="BMC Genomics">
        <title>Genome sequence of Anopheles sinensis provides insight into genetics basis of mosquito competence for malaria parasites.</title>
        <authorList>
            <person name="Zhou D."/>
            <person name="Zhang D."/>
            <person name="Ding G."/>
            <person name="Shi L."/>
            <person name="Hou Q."/>
            <person name="Ye Y."/>
            <person name="Xu Y."/>
            <person name="Zhou H."/>
            <person name="Xiong C."/>
            <person name="Li S."/>
            <person name="Yu J."/>
            <person name="Hong S."/>
            <person name="Yu X."/>
            <person name="Zou P."/>
            <person name="Chen C."/>
            <person name="Chang X."/>
            <person name="Wang W."/>
            <person name="Lv Y."/>
            <person name="Sun Y."/>
            <person name="Ma L."/>
            <person name="Shen B."/>
            <person name="Zhu C."/>
        </authorList>
    </citation>
    <scope>NUCLEOTIDE SEQUENCE [LARGE SCALE GENOMIC DNA]</scope>
</reference>
<reference evidence="3" key="2">
    <citation type="submission" date="2020-05" db="UniProtKB">
        <authorList>
            <consortium name="EnsemblMetazoa"/>
        </authorList>
    </citation>
    <scope>IDENTIFICATION</scope>
</reference>
<protein>
    <submittedName>
        <fullName evidence="2 3">Tumor necrosis factor receptor superfamily member 21-like protein</fullName>
    </submittedName>
</protein>
<dbReference type="VEuPathDB" id="VectorBase:ASIC016727"/>
<dbReference type="Proteomes" id="UP000030765">
    <property type="component" value="Unassembled WGS sequence"/>
</dbReference>